<reference evidence="2 3" key="1">
    <citation type="submission" date="2017-07" db="EMBL/GenBank/DDBJ databases">
        <title>Complete genome sequence of Oryzomicrobium terrae TPP412.</title>
        <authorList>
            <person name="Chiu L.-W."/>
            <person name="Lo K.-J."/>
            <person name="Tsai Y.-M."/>
            <person name="Lin S.-S."/>
            <person name="Kuo C.-H."/>
            <person name="Liu C.-T."/>
        </authorList>
    </citation>
    <scope>NUCLEOTIDE SEQUENCE [LARGE SCALE GENOMIC DNA]</scope>
    <source>
        <strain evidence="2 3">TPP412</strain>
    </source>
</reference>
<dbReference type="Pfam" id="PF00857">
    <property type="entry name" value="Isochorismatase"/>
    <property type="match status" value="1"/>
</dbReference>
<dbReference type="InterPro" id="IPR000868">
    <property type="entry name" value="Isochorismatase-like_dom"/>
</dbReference>
<dbReference type="RefSeq" id="WP_149425485.1">
    <property type="nucleotide sequence ID" value="NZ_CP022579.1"/>
</dbReference>
<accession>A0A5C1E880</accession>
<dbReference type="PANTHER" id="PTHR14119:SF3">
    <property type="entry name" value="ISOCHORISMATASE DOMAIN-CONTAINING PROTEIN 2"/>
    <property type="match status" value="1"/>
</dbReference>
<evidence type="ECO:0000313" key="2">
    <source>
        <dbReference type="EMBL" id="QEL65161.1"/>
    </source>
</evidence>
<sequence length="180" mass="19474">MLIRAPQSVLLVVDIQERLAPAIHDSDAVVANTAWLLQVAAKVGVPIIATEQYPSGLGHTVPALRGLIPASGIAEKSHFSAVAEGNLFDLPGGERRQFIVSGTETHVCVLQTAMDLLAEGRQVFVVAEAVGSRKPSDKELALERLRSAGARIVSREMVAFEWLHRAGTDLFRSVSRDFIR</sequence>
<dbReference type="CDD" id="cd01012">
    <property type="entry name" value="YcaC_related"/>
    <property type="match status" value="1"/>
</dbReference>
<name>A0A5C1E880_9RHOO</name>
<dbReference type="AlphaFoldDB" id="A0A5C1E880"/>
<evidence type="ECO:0000313" key="3">
    <source>
        <dbReference type="Proteomes" id="UP000323671"/>
    </source>
</evidence>
<proteinExistence type="predicted"/>
<organism evidence="2 3">
    <name type="scientific">Oryzomicrobium terrae</name>
    <dbReference type="NCBI Taxonomy" id="1735038"/>
    <lineage>
        <taxon>Bacteria</taxon>
        <taxon>Pseudomonadati</taxon>
        <taxon>Pseudomonadota</taxon>
        <taxon>Betaproteobacteria</taxon>
        <taxon>Rhodocyclales</taxon>
        <taxon>Rhodocyclaceae</taxon>
        <taxon>Oryzomicrobium</taxon>
    </lineage>
</organism>
<gene>
    <name evidence="2" type="ORF">OTERR_16850</name>
</gene>
<dbReference type="KEGG" id="otr:OTERR_16850"/>
<protein>
    <recommendedName>
        <fullName evidence="1">Isochorismatase-like domain-containing protein</fullName>
    </recommendedName>
</protein>
<dbReference type="InterPro" id="IPR036380">
    <property type="entry name" value="Isochorismatase-like_sf"/>
</dbReference>
<evidence type="ECO:0000259" key="1">
    <source>
        <dbReference type="Pfam" id="PF00857"/>
    </source>
</evidence>
<dbReference type="PANTHER" id="PTHR14119">
    <property type="entry name" value="HYDROLASE"/>
    <property type="match status" value="1"/>
</dbReference>
<dbReference type="InterPro" id="IPR050993">
    <property type="entry name" value="Isochorismatase_domain"/>
</dbReference>
<feature type="domain" description="Isochorismatase-like" evidence="1">
    <location>
        <begin position="8"/>
        <end position="156"/>
    </location>
</feature>
<dbReference type="Gene3D" id="3.40.50.850">
    <property type="entry name" value="Isochorismatase-like"/>
    <property type="match status" value="1"/>
</dbReference>
<dbReference type="EMBL" id="CP022579">
    <property type="protein sequence ID" value="QEL65161.1"/>
    <property type="molecule type" value="Genomic_DNA"/>
</dbReference>
<keyword evidence="3" id="KW-1185">Reference proteome</keyword>
<dbReference type="Proteomes" id="UP000323671">
    <property type="component" value="Chromosome"/>
</dbReference>
<dbReference type="SUPFAM" id="SSF52499">
    <property type="entry name" value="Isochorismatase-like hydrolases"/>
    <property type="match status" value="1"/>
</dbReference>